<dbReference type="Proteomes" id="UP000887116">
    <property type="component" value="Unassembled WGS sequence"/>
</dbReference>
<feature type="domain" description="Pre-C2HC" evidence="1">
    <location>
        <begin position="45"/>
        <end position="107"/>
    </location>
</feature>
<sequence length="130" mass="14889">MDDHRKITDYLKSIKEQFFVLDAPSSRAQKIVIKGLSEPTDIVDIKTDLESQSYTIEKVAQLTKTKTKLPLPIFMVETKKFPNSPDILKELTKCCYMKVSVDTFRKRPGATQCCNCKWFHHSSVSSTRDA</sequence>
<dbReference type="EMBL" id="BMAO01005926">
    <property type="protein sequence ID" value="GFR04802.1"/>
    <property type="molecule type" value="Genomic_DNA"/>
</dbReference>
<evidence type="ECO:0000313" key="3">
    <source>
        <dbReference type="Proteomes" id="UP000887116"/>
    </source>
</evidence>
<dbReference type="Pfam" id="PF07530">
    <property type="entry name" value="PRE_C2HC"/>
    <property type="match status" value="1"/>
</dbReference>
<keyword evidence="3" id="KW-1185">Reference proteome</keyword>
<proteinExistence type="predicted"/>
<evidence type="ECO:0000259" key="1">
    <source>
        <dbReference type="Pfam" id="PF07530"/>
    </source>
</evidence>
<reference evidence="2" key="1">
    <citation type="submission" date="2020-07" db="EMBL/GenBank/DDBJ databases">
        <title>Multicomponent nature underlies the extraordinary mechanical properties of spider dragline silk.</title>
        <authorList>
            <person name="Kono N."/>
            <person name="Nakamura H."/>
            <person name="Mori M."/>
            <person name="Yoshida Y."/>
            <person name="Ohtoshi R."/>
            <person name="Malay A.D."/>
            <person name="Moran D.A.P."/>
            <person name="Tomita M."/>
            <person name="Numata K."/>
            <person name="Arakawa K."/>
        </authorList>
    </citation>
    <scope>NUCLEOTIDE SEQUENCE</scope>
</reference>
<protein>
    <recommendedName>
        <fullName evidence="1">Pre-C2HC domain-containing protein</fullName>
    </recommendedName>
</protein>
<organism evidence="2 3">
    <name type="scientific">Trichonephila clavata</name>
    <name type="common">Joro spider</name>
    <name type="synonym">Nephila clavata</name>
    <dbReference type="NCBI Taxonomy" id="2740835"/>
    <lineage>
        <taxon>Eukaryota</taxon>
        <taxon>Metazoa</taxon>
        <taxon>Ecdysozoa</taxon>
        <taxon>Arthropoda</taxon>
        <taxon>Chelicerata</taxon>
        <taxon>Arachnida</taxon>
        <taxon>Araneae</taxon>
        <taxon>Araneomorphae</taxon>
        <taxon>Entelegynae</taxon>
        <taxon>Araneoidea</taxon>
        <taxon>Nephilidae</taxon>
        <taxon>Trichonephila</taxon>
    </lineage>
</organism>
<gene>
    <name evidence="2" type="ORF">TNCT_715591</name>
</gene>
<dbReference type="AlphaFoldDB" id="A0A8X6GI36"/>
<name>A0A8X6GI36_TRICU</name>
<dbReference type="OrthoDB" id="8123891at2759"/>
<evidence type="ECO:0000313" key="2">
    <source>
        <dbReference type="EMBL" id="GFR04802.1"/>
    </source>
</evidence>
<comment type="caution">
    <text evidence="2">The sequence shown here is derived from an EMBL/GenBank/DDBJ whole genome shotgun (WGS) entry which is preliminary data.</text>
</comment>
<dbReference type="InterPro" id="IPR006579">
    <property type="entry name" value="Pre_C2HC_dom"/>
</dbReference>
<accession>A0A8X6GI36</accession>